<organism evidence="9 10">
    <name type="scientific">Simiduia curdlanivorans</name>
    <dbReference type="NCBI Taxonomy" id="1492769"/>
    <lineage>
        <taxon>Bacteria</taxon>
        <taxon>Pseudomonadati</taxon>
        <taxon>Pseudomonadota</taxon>
        <taxon>Gammaproteobacteria</taxon>
        <taxon>Cellvibrionales</taxon>
        <taxon>Cellvibrionaceae</taxon>
        <taxon>Simiduia</taxon>
    </lineage>
</organism>
<dbReference type="Gene3D" id="1.25.40.10">
    <property type="entry name" value="Tetratricopeptide repeat domain"/>
    <property type="match status" value="1"/>
</dbReference>
<keyword evidence="3" id="KW-0201">Cytochrome c-type biogenesis</keyword>
<dbReference type="Proteomes" id="UP001595840">
    <property type="component" value="Unassembled WGS sequence"/>
</dbReference>
<evidence type="ECO:0000256" key="1">
    <source>
        <dbReference type="ARBA" id="ARBA00004196"/>
    </source>
</evidence>
<keyword evidence="10" id="KW-1185">Reference proteome</keyword>
<dbReference type="InterPro" id="IPR017560">
    <property type="entry name" value="Cyt_c_biogenesis_CcmI"/>
</dbReference>
<dbReference type="Pfam" id="PF23892">
    <property type="entry name" value="Ig_CycH"/>
    <property type="match status" value="1"/>
</dbReference>
<keyword evidence="4 5" id="KW-0802">TPR repeat</keyword>
<evidence type="ECO:0000313" key="9">
    <source>
        <dbReference type="EMBL" id="MFC4364269.1"/>
    </source>
</evidence>
<feature type="transmembrane region" description="Helical" evidence="6">
    <location>
        <begin position="6"/>
        <end position="25"/>
    </location>
</feature>
<dbReference type="PANTHER" id="PTHR47870:SF4">
    <property type="entry name" value="CYTOCHROME C-TYPE BIOGENESIS PROTEIN CYCH"/>
    <property type="match status" value="1"/>
</dbReference>
<feature type="transmembrane region" description="Helical" evidence="6">
    <location>
        <begin position="95"/>
        <end position="114"/>
    </location>
</feature>
<keyword evidence="6" id="KW-0472">Membrane</keyword>
<dbReference type="PROSITE" id="PS50005">
    <property type="entry name" value="TPR"/>
    <property type="match status" value="1"/>
</dbReference>
<dbReference type="InterPro" id="IPR056412">
    <property type="entry name" value="Ig_CycH"/>
</dbReference>
<dbReference type="InterPro" id="IPR051263">
    <property type="entry name" value="C-type_cytochrome_biogenesis"/>
</dbReference>
<evidence type="ECO:0000259" key="8">
    <source>
        <dbReference type="Pfam" id="PF23914"/>
    </source>
</evidence>
<reference evidence="10" key="1">
    <citation type="journal article" date="2019" name="Int. J. Syst. Evol. Microbiol.">
        <title>The Global Catalogue of Microorganisms (GCM) 10K type strain sequencing project: providing services to taxonomists for standard genome sequencing and annotation.</title>
        <authorList>
            <consortium name="The Broad Institute Genomics Platform"/>
            <consortium name="The Broad Institute Genome Sequencing Center for Infectious Disease"/>
            <person name="Wu L."/>
            <person name="Ma J."/>
        </authorList>
    </citation>
    <scope>NUCLEOTIDE SEQUENCE [LARGE SCALE GENOMIC DNA]</scope>
    <source>
        <strain evidence="10">CECT 8570</strain>
    </source>
</reference>
<gene>
    <name evidence="9" type="primary">ccmI</name>
    <name evidence="9" type="ORF">ACFOX3_18305</name>
</gene>
<comment type="caution">
    <text evidence="9">The sequence shown here is derived from an EMBL/GenBank/DDBJ whole genome shotgun (WGS) entry which is preliminary data.</text>
</comment>
<dbReference type="SUPFAM" id="SSF48452">
    <property type="entry name" value="TPR-like"/>
    <property type="match status" value="1"/>
</dbReference>
<sequence>MTVFWIAALLMALVAGVCILWPLLVKAKDAAAGRGETNISIYQGRKTELDAQLAAGELDQQSHQAMLDELNFLLLDDTKEADATAPASATANTSLWVLLTAAVLLPLVAGLWYWQQGASQEVALRGMMQHIDSPQDAEKVVQVLRGTVAKDPENTQNWFMLARLYMELGQYADATMAYLEVVNREPEAAEVVAEMAQALFLASNNQMTPEVRKINQRALQLNPENGTSLGLAGIDAFEQKRYQEAIDLWQKAMSKSTPGSPAYNALQGGVARAQAALGGDAGASEQVAAAPAPASQPDASAKPSIQVRVTATSQVPLTGQTLFVYARAWQGAKMPLAIQRLNANSLPLTVTLDDSMAMMAGVSLSSAGELEVIARLSASGSPAPQPGDWQAATGPVSLAQGSVALDLEIATQVPQ</sequence>
<keyword evidence="6" id="KW-1133">Transmembrane helix</keyword>
<comment type="subcellular location">
    <subcellularLocation>
        <location evidence="1">Cell envelope</location>
    </subcellularLocation>
</comment>
<evidence type="ECO:0000256" key="6">
    <source>
        <dbReference type="SAM" id="Phobius"/>
    </source>
</evidence>
<proteinExistence type="predicted"/>
<feature type="repeat" description="TPR" evidence="5">
    <location>
        <begin position="155"/>
        <end position="188"/>
    </location>
</feature>
<dbReference type="NCBIfam" id="TIGR03142">
    <property type="entry name" value="cytochro_ccmI"/>
    <property type="match status" value="1"/>
</dbReference>
<keyword evidence="6" id="KW-0812">Transmembrane</keyword>
<dbReference type="EMBL" id="JBHSCX010000021">
    <property type="protein sequence ID" value="MFC4364269.1"/>
    <property type="molecule type" value="Genomic_DNA"/>
</dbReference>
<name>A0ABV8VB19_9GAMM</name>
<evidence type="ECO:0000313" key="10">
    <source>
        <dbReference type="Proteomes" id="UP001595840"/>
    </source>
</evidence>
<evidence type="ECO:0000256" key="5">
    <source>
        <dbReference type="PROSITE-ProRule" id="PRU00339"/>
    </source>
</evidence>
<feature type="domain" description="Cytochrome c-type biogenesis protein H Ig-like" evidence="7">
    <location>
        <begin position="313"/>
        <end position="402"/>
    </location>
</feature>
<protein>
    <submittedName>
        <fullName evidence="9">C-type cytochrome biogenesis protein CcmI</fullName>
    </submittedName>
</protein>
<evidence type="ECO:0000256" key="2">
    <source>
        <dbReference type="ARBA" id="ARBA00022737"/>
    </source>
</evidence>
<accession>A0ABV8VB19</accession>
<dbReference type="InterPro" id="IPR019734">
    <property type="entry name" value="TPR_rpt"/>
</dbReference>
<dbReference type="RefSeq" id="WP_290262385.1">
    <property type="nucleotide sequence ID" value="NZ_JAUFQG010000004.1"/>
</dbReference>
<dbReference type="InterPro" id="IPR011990">
    <property type="entry name" value="TPR-like_helical_dom_sf"/>
</dbReference>
<dbReference type="InterPro" id="IPR056413">
    <property type="entry name" value="TPR_CcmH_CycH"/>
</dbReference>
<dbReference type="PANTHER" id="PTHR47870">
    <property type="entry name" value="CYTOCHROME C-TYPE BIOGENESIS PROTEIN CCMH"/>
    <property type="match status" value="1"/>
</dbReference>
<evidence type="ECO:0000256" key="4">
    <source>
        <dbReference type="ARBA" id="ARBA00022803"/>
    </source>
</evidence>
<evidence type="ECO:0000259" key="7">
    <source>
        <dbReference type="Pfam" id="PF23892"/>
    </source>
</evidence>
<evidence type="ECO:0000256" key="3">
    <source>
        <dbReference type="ARBA" id="ARBA00022748"/>
    </source>
</evidence>
<dbReference type="Pfam" id="PF23914">
    <property type="entry name" value="TPR_CcmH_CycH"/>
    <property type="match status" value="1"/>
</dbReference>
<feature type="domain" description="Cytochrome c-type biogenesis protein H TPR" evidence="8">
    <location>
        <begin position="133"/>
        <end position="261"/>
    </location>
</feature>
<keyword evidence="2" id="KW-0677">Repeat</keyword>